<organism evidence="1 2">
    <name type="scientific">Candidatus Nucleicultrix amoebiphila FS5</name>
    <dbReference type="NCBI Taxonomy" id="1414854"/>
    <lineage>
        <taxon>Bacteria</taxon>
        <taxon>Pseudomonadati</taxon>
        <taxon>Pseudomonadota</taxon>
        <taxon>Alphaproteobacteria</taxon>
        <taxon>Holosporales</taxon>
        <taxon>Candidatus Nucleicultricaceae</taxon>
        <taxon>Candidatus Nucleicultrix</taxon>
    </lineage>
</organism>
<sequence length="174" mass="19447">MPIIYRKDKGSPLSFEELDGNFLDLDKRLRSLECKEVYGEGIATISREGDQLVFKNSLGEKVGQCTLPMPILKATGPWKSDTDYCIHDLISHGQLTLLCIKSHRSSSRFEDHQHCWQTLVEGLTSAKTSFSMVGLCEKTTIPKPSVGQLVCVIDEKPLKLLISDGTGWHQILTQ</sequence>
<accession>A0A1W6N3C9</accession>
<dbReference type="OrthoDB" id="8480200at2"/>
<gene>
    <name evidence="1" type="ORF">GQ61_02085</name>
</gene>
<dbReference type="AlphaFoldDB" id="A0A1W6N3C9"/>
<dbReference type="RefSeq" id="WP_085783700.1">
    <property type="nucleotide sequence ID" value="NZ_CP008743.1"/>
</dbReference>
<proteinExistence type="predicted"/>
<keyword evidence="2" id="KW-1185">Reference proteome</keyword>
<dbReference type="Proteomes" id="UP000237351">
    <property type="component" value="Chromosome"/>
</dbReference>
<reference evidence="1 2" key="1">
    <citation type="submission" date="2014-06" db="EMBL/GenBank/DDBJ databases">
        <title>The genome of the endonuclear symbiont Nucleicultrix amoebiphila.</title>
        <authorList>
            <person name="Schulz F."/>
            <person name="Horn M."/>
        </authorList>
    </citation>
    <scope>NUCLEOTIDE SEQUENCE [LARGE SCALE GENOMIC DNA]</scope>
    <source>
        <strain evidence="1 2">FS5</strain>
    </source>
</reference>
<evidence type="ECO:0000313" key="1">
    <source>
        <dbReference type="EMBL" id="ARN84322.1"/>
    </source>
</evidence>
<dbReference type="EMBL" id="CP008743">
    <property type="protein sequence ID" value="ARN84322.1"/>
    <property type="molecule type" value="Genomic_DNA"/>
</dbReference>
<dbReference type="STRING" id="1414854.GQ61_02085"/>
<evidence type="ECO:0000313" key="2">
    <source>
        <dbReference type="Proteomes" id="UP000237351"/>
    </source>
</evidence>
<dbReference type="KEGG" id="naf:GQ61_02085"/>
<name>A0A1W6N3C9_9PROT</name>
<protein>
    <submittedName>
        <fullName evidence="1">Uncharacterized protein</fullName>
    </submittedName>
</protein>